<evidence type="ECO:0000256" key="4">
    <source>
        <dbReference type="ARBA" id="ARBA00023136"/>
    </source>
</evidence>
<dbReference type="InterPro" id="IPR006201">
    <property type="entry name" value="Neur_channel"/>
</dbReference>
<dbReference type="InterPro" id="IPR036719">
    <property type="entry name" value="Neuro-gated_channel_TM_sf"/>
</dbReference>
<feature type="transmembrane region" description="Helical" evidence="5">
    <location>
        <begin position="329"/>
        <end position="350"/>
    </location>
</feature>
<sequence length="514" mass="58986">MGCSSRRRAGAWRCLILPSLLCLFRRPRHRRDKAVARKEANEFVACIKEKGWSGEKMLQSLRVEGGNEASWSNDLRAAVEESMKRDVYCRFNVFDIQSIDEKTNSITAKLYLELAWEEQSLRPSEMISDWSTIWTPTPIFQNRLGEFEEIKAPWVVIDEDYSKKFEKTMICWRTIVRGSFQQQFDFEFFPFDLQRLRVVIEMSVPDVRIKRNREYPSQVSVEQFGIKAAWKCHFEEVKVEEDRSGPKGNYARVVLKVKAERQPEYWVVNVGLLMFAIVSLGFTTFALPTSDTSDRLQLVLTLFLTAVAYKLLIAERLPDLPYLTLLDMYVLLGIGILCFIALECVAVAWLSQLFPQIAVEFDKLVFRHGLLAWLDFNATTWKQHRCQESRLTLPSVSATIASCLTGEFIILGFTTFALPTSDTSDRLQLVLTLFFTAVAYKLLVAERLPDLPYLTLLHKYVLLGIGILCFRTSLLTANHPLSTIMTLLSISATIASCLKDKFIMILFLSLVQRI</sequence>
<protein>
    <recommendedName>
        <fullName evidence="6">Neurotransmitter-gated ion-channel ligand-binding domain-containing protein</fullName>
    </recommendedName>
</protein>
<feature type="transmembrane region" description="Helical" evidence="5">
    <location>
        <begin position="265"/>
        <end position="286"/>
    </location>
</feature>
<dbReference type="InterPro" id="IPR006202">
    <property type="entry name" value="Neur_chan_lig-bd"/>
</dbReference>
<dbReference type="RefSeq" id="XP_009041501.1">
    <property type="nucleotide sequence ID" value="XM_009043253.1"/>
</dbReference>
<dbReference type="EMBL" id="GL833160">
    <property type="protein sequence ID" value="EGB03843.1"/>
    <property type="molecule type" value="Genomic_DNA"/>
</dbReference>
<dbReference type="GO" id="GO:0004888">
    <property type="term" value="F:transmembrane signaling receptor activity"/>
    <property type="evidence" value="ECO:0007669"/>
    <property type="project" value="InterPro"/>
</dbReference>
<dbReference type="Gene3D" id="2.70.170.10">
    <property type="entry name" value="Neurotransmitter-gated ion-channel ligand-binding domain"/>
    <property type="match status" value="1"/>
</dbReference>
<keyword evidence="8" id="KW-1185">Reference proteome</keyword>
<evidence type="ECO:0000259" key="6">
    <source>
        <dbReference type="Pfam" id="PF02931"/>
    </source>
</evidence>
<feature type="transmembrane region" description="Helical" evidence="5">
    <location>
        <begin position="456"/>
        <end position="474"/>
    </location>
</feature>
<dbReference type="AlphaFoldDB" id="F0YM17"/>
<dbReference type="KEGG" id="aaf:AURANDRAFT_67681"/>
<gene>
    <name evidence="7" type="ORF">AURANDRAFT_67681</name>
</gene>
<dbReference type="eggNOG" id="ENOG502S9DJ">
    <property type="taxonomic scope" value="Eukaryota"/>
</dbReference>
<evidence type="ECO:0000313" key="7">
    <source>
        <dbReference type="EMBL" id="EGB03843.1"/>
    </source>
</evidence>
<evidence type="ECO:0000256" key="1">
    <source>
        <dbReference type="ARBA" id="ARBA00004141"/>
    </source>
</evidence>
<dbReference type="SUPFAM" id="SSF63712">
    <property type="entry name" value="Nicotinic receptor ligand binding domain-like"/>
    <property type="match status" value="1"/>
</dbReference>
<organism evidence="8">
    <name type="scientific">Aureococcus anophagefferens</name>
    <name type="common">Harmful bloom alga</name>
    <dbReference type="NCBI Taxonomy" id="44056"/>
    <lineage>
        <taxon>Eukaryota</taxon>
        <taxon>Sar</taxon>
        <taxon>Stramenopiles</taxon>
        <taxon>Ochrophyta</taxon>
        <taxon>Pelagophyceae</taxon>
        <taxon>Pelagomonadales</taxon>
        <taxon>Pelagomonadaceae</taxon>
        <taxon>Aureococcus</taxon>
    </lineage>
</organism>
<reference evidence="7 8" key="1">
    <citation type="journal article" date="2011" name="Proc. Natl. Acad. Sci. U.S.A.">
        <title>Niche of harmful alga Aureococcus anophagefferens revealed through ecogenomics.</title>
        <authorList>
            <person name="Gobler C.J."/>
            <person name="Berry D.L."/>
            <person name="Dyhrman S.T."/>
            <person name="Wilhelm S.W."/>
            <person name="Salamov A."/>
            <person name="Lobanov A.V."/>
            <person name="Zhang Y."/>
            <person name="Collier J.L."/>
            <person name="Wurch L.L."/>
            <person name="Kustka A.B."/>
            <person name="Dill B.D."/>
            <person name="Shah M."/>
            <person name="VerBerkmoes N.C."/>
            <person name="Kuo A."/>
            <person name="Terry A."/>
            <person name="Pangilinan J."/>
            <person name="Lindquist E.A."/>
            <person name="Lucas S."/>
            <person name="Paulsen I.T."/>
            <person name="Hattenrath-Lehmann T.K."/>
            <person name="Talmage S.C."/>
            <person name="Walker E.A."/>
            <person name="Koch F."/>
            <person name="Burson A.M."/>
            <person name="Marcoval M.A."/>
            <person name="Tang Y.Z."/>
            <person name="Lecleir G.R."/>
            <person name="Coyne K.J."/>
            <person name="Berg G.M."/>
            <person name="Bertrand E.M."/>
            <person name="Saito M.A."/>
            <person name="Gladyshev V.N."/>
            <person name="Grigoriev I.V."/>
        </authorList>
    </citation>
    <scope>NUCLEOTIDE SEQUENCE [LARGE SCALE GENOMIC DNA]</scope>
    <source>
        <strain evidence="8">CCMP 1984</strain>
    </source>
</reference>
<evidence type="ECO:0000256" key="3">
    <source>
        <dbReference type="ARBA" id="ARBA00022989"/>
    </source>
</evidence>
<name>F0YM17_AURAN</name>
<dbReference type="InterPro" id="IPR036734">
    <property type="entry name" value="Neur_chan_lig-bd_sf"/>
</dbReference>
<dbReference type="GO" id="GO:0016020">
    <property type="term" value="C:membrane"/>
    <property type="evidence" value="ECO:0007669"/>
    <property type="project" value="UniProtKB-SubCell"/>
</dbReference>
<evidence type="ECO:0000256" key="5">
    <source>
        <dbReference type="SAM" id="Phobius"/>
    </source>
</evidence>
<dbReference type="Pfam" id="PF02931">
    <property type="entry name" value="Neur_chan_LBD"/>
    <property type="match status" value="1"/>
</dbReference>
<dbReference type="Proteomes" id="UP000002729">
    <property type="component" value="Unassembled WGS sequence"/>
</dbReference>
<dbReference type="PANTHER" id="PTHR18945">
    <property type="entry name" value="NEUROTRANSMITTER GATED ION CHANNEL"/>
    <property type="match status" value="1"/>
</dbReference>
<feature type="transmembrane region" description="Helical" evidence="5">
    <location>
        <begin position="426"/>
        <end position="444"/>
    </location>
</feature>
<accession>F0YM17</accession>
<evidence type="ECO:0000313" key="8">
    <source>
        <dbReference type="Proteomes" id="UP000002729"/>
    </source>
</evidence>
<evidence type="ECO:0000256" key="2">
    <source>
        <dbReference type="ARBA" id="ARBA00022692"/>
    </source>
</evidence>
<feature type="transmembrane region" description="Helical" evidence="5">
    <location>
        <begin position="391"/>
        <end position="414"/>
    </location>
</feature>
<proteinExistence type="predicted"/>
<keyword evidence="4 5" id="KW-0472">Membrane</keyword>
<dbReference type="Gene3D" id="1.20.58.390">
    <property type="entry name" value="Neurotransmitter-gated ion-channel transmembrane domain"/>
    <property type="match status" value="2"/>
</dbReference>
<dbReference type="GeneID" id="20226368"/>
<keyword evidence="3 5" id="KW-1133">Transmembrane helix</keyword>
<dbReference type="GO" id="GO:0005230">
    <property type="term" value="F:extracellular ligand-gated monoatomic ion channel activity"/>
    <property type="evidence" value="ECO:0007669"/>
    <property type="project" value="InterPro"/>
</dbReference>
<comment type="subcellular location">
    <subcellularLocation>
        <location evidence="1">Membrane</location>
        <topology evidence="1">Multi-pass membrane protein</topology>
    </subcellularLocation>
</comment>
<dbReference type="SUPFAM" id="SSF90112">
    <property type="entry name" value="Neurotransmitter-gated ion-channel transmembrane pore"/>
    <property type="match status" value="1"/>
</dbReference>
<keyword evidence="2 5" id="KW-0812">Transmembrane</keyword>
<dbReference type="OrthoDB" id="62474at2759"/>
<dbReference type="InParanoid" id="F0YM17"/>
<dbReference type="InterPro" id="IPR038050">
    <property type="entry name" value="Neuro_actylchol_rec"/>
</dbReference>
<feature type="domain" description="Neurotransmitter-gated ion-channel ligand-binding" evidence="6">
    <location>
        <begin position="75"/>
        <end position="262"/>
    </location>
</feature>